<gene>
    <name evidence="2" type="ORF">Sradi_2354900</name>
</gene>
<organism evidence="2">
    <name type="scientific">Sesamum radiatum</name>
    <name type="common">Black benniseed</name>
    <dbReference type="NCBI Taxonomy" id="300843"/>
    <lineage>
        <taxon>Eukaryota</taxon>
        <taxon>Viridiplantae</taxon>
        <taxon>Streptophyta</taxon>
        <taxon>Embryophyta</taxon>
        <taxon>Tracheophyta</taxon>
        <taxon>Spermatophyta</taxon>
        <taxon>Magnoliopsida</taxon>
        <taxon>eudicotyledons</taxon>
        <taxon>Gunneridae</taxon>
        <taxon>Pentapetalae</taxon>
        <taxon>asterids</taxon>
        <taxon>lamiids</taxon>
        <taxon>Lamiales</taxon>
        <taxon>Pedaliaceae</taxon>
        <taxon>Sesamum</taxon>
    </lineage>
</organism>
<comment type="caution">
    <text evidence="2">The sequence shown here is derived from an EMBL/GenBank/DDBJ whole genome shotgun (WGS) entry which is preliminary data.</text>
</comment>
<evidence type="ECO:0000256" key="1">
    <source>
        <dbReference type="ARBA" id="ARBA00009995"/>
    </source>
</evidence>
<sequence>MMETKNVELVFVPSLGLSHLTSTVEMAKLLLDRDSCLSIIVPIMKLPTDRAVDSYIKKHLLRFEFTLSGLVLDMFCTKFIQVTDEFNLPAYAFFTSSAAAFGLNDHLVSLVREQIEDLANDQSFNEDIKKWLDDQLENSGCFLVLWTMESFEEAQVKEITLALENGGSRFLWSLRKPGQKGVMELTEYEDFNEVLLKRN</sequence>
<reference evidence="2" key="2">
    <citation type="journal article" date="2024" name="Plant">
        <title>Genomic evolution and insights into agronomic trait innovations of Sesamum species.</title>
        <authorList>
            <person name="Miao H."/>
            <person name="Wang L."/>
            <person name="Qu L."/>
            <person name="Liu H."/>
            <person name="Sun Y."/>
            <person name="Le M."/>
            <person name="Wang Q."/>
            <person name="Wei S."/>
            <person name="Zheng Y."/>
            <person name="Lin W."/>
            <person name="Duan Y."/>
            <person name="Cao H."/>
            <person name="Xiong S."/>
            <person name="Wang X."/>
            <person name="Wei L."/>
            <person name="Li C."/>
            <person name="Ma Q."/>
            <person name="Ju M."/>
            <person name="Zhao R."/>
            <person name="Li G."/>
            <person name="Mu C."/>
            <person name="Tian Q."/>
            <person name="Mei H."/>
            <person name="Zhang T."/>
            <person name="Gao T."/>
            <person name="Zhang H."/>
        </authorList>
    </citation>
    <scope>NUCLEOTIDE SEQUENCE</scope>
    <source>
        <strain evidence="2">G02</strain>
    </source>
</reference>
<comment type="similarity">
    <text evidence="1">Belongs to the UDP-glycosyltransferase family.</text>
</comment>
<accession>A0AAW2T5I3</accession>
<dbReference type="GO" id="GO:0035251">
    <property type="term" value="F:UDP-glucosyltransferase activity"/>
    <property type="evidence" value="ECO:0007669"/>
    <property type="project" value="InterPro"/>
</dbReference>
<dbReference type="PANTHER" id="PTHR48048:SF45">
    <property type="entry name" value="GLYCOSYLTRANSFERASE"/>
    <property type="match status" value="1"/>
</dbReference>
<protein>
    <submittedName>
        <fullName evidence="2">UDP-glycosyltransferase 71E1</fullName>
    </submittedName>
</protein>
<reference evidence="2" key="1">
    <citation type="submission" date="2020-06" db="EMBL/GenBank/DDBJ databases">
        <authorList>
            <person name="Li T."/>
            <person name="Hu X."/>
            <person name="Zhang T."/>
            <person name="Song X."/>
            <person name="Zhang H."/>
            <person name="Dai N."/>
            <person name="Sheng W."/>
            <person name="Hou X."/>
            <person name="Wei L."/>
        </authorList>
    </citation>
    <scope>NUCLEOTIDE SEQUENCE</scope>
    <source>
        <strain evidence="2">G02</strain>
        <tissue evidence="2">Leaf</tissue>
    </source>
</reference>
<dbReference type="EMBL" id="JACGWJ010000009">
    <property type="protein sequence ID" value="KAL0400116.1"/>
    <property type="molecule type" value="Genomic_DNA"/>
</dbReference>
<dbReference type="AlphaFoldDB" id="A0AAW2T5I3"/>
<name>A0AAW2T5I3_SESRA</name>
<dbReference type="Gene3D" id="3.40.50.2000">
    <property type="entry name" value="Glycogen Phosphorylase B"/>
    <property type="match status" value="3"/>
</dbReference>
<dbReference type="SUPFAM" id="SSF53756">
    <property type="entry name" value="UDP-Glycosyltransferase/glycogen phosphorylase"/>
    <property type="match status" value="1"/>
</dbReference>
<proteinExistence type="inferred from homology"/>
<dbReference type="InterPro" id="IPR050481">
    <property type="entry name" value="UDP-glycosyltransf_plant"/>
</dbReference>
<dbReference type="PANTHER" id="PTHR48048">
    <property type="entry name" value="GLYCOSYLTRANSFERASE"/>
    <property type="match status" value="1"/>
</dbReference>
<evidence type="ECO:0000313" key="2">
    <source>
        <dbReference type="EMBL" id="KAL0400116.1"/>
    </source>
</evidence>